<dbReference type="AlphaFoldDB" id="A0A183PPC1"/>
<sequence>MIGLVVTLEGLQVEYVVQIVWELVRFYFKKLKFGFIKLLSVSHKLRYFSATFNCMCIVFLYSNKETSSQDKVPVHYCKYILIN</sequence>
<dbReference type="Proteomes" id="UP000269396">
    <property type="component" value="Unassembled WGS sequence"/>
</dbReference>
<evidence type="ECO:0000313" key="1">
    <source>
        <dbReference type="EMBL" id="VDP70692.1"/>
    </source>
</evidence>
<name>A0A183PPC1_9TREM</name>
<accession>A0A183PPC1</accession>
<organism evidence="1 2">
    <name type="scientific">Schistosoma mattheei</name>
    <dbReference type="NCBI Taxonomy" id="31246"/>
    <lineage>
        <taxon>Eukaryota</taxon>
        <taxon>Metazoa</taxon>
        <taxon>Spiralia</taxon>
        <taxon>Lophotrochozoa</taxon>
        <taxon>Platyhelminthes</taxon>
        <taxon>Trematoda</taxon>
        <taxon>Digenea</taxon>
        <taxon>Strigeidida</taxon>
        <taxon>Schistosomatoidea</taxon>
        <taxon>Schistosomatidae</taxon>
        <taxon>Schistosoma</taxon>
    </lineage>
</organism>
<evidence type="ECO:0000313" key="2">
    <source>
        <dbReference type="Proteomes" id="UP000269396"/>
    </source>
</evidence>
<proteinExistence type="predicted"/>
<gene>
    <name evidence="1" type="ORF">SMTD_LOCUS16207</name>
</gene>
<protein>
    <submittedName>
        <fullName evidence="1">Uncharacterized protein</fullName>
    </submittedName>
</protein>
<reference evidence="1 2" key="1">
    <citation type="submission" date="2018-11" db="EMBL/GenBank/DDBJ databases">
        <authorList>
            <consortium name="Pathogen Informatics"/>
        </authorList>
    </citation>
    <scope>NUCLEOTIDE SEQUENCE [LARGE SCALE GENOMIC DNA]</scope>
    <source>
        <strain>Denwood</strain>
        <strain evidence="2">Zambia</strain>
    </source>
</reference>
<keyword evidence="2" id="KW-1185">Reference proteome</keyword>
<dbReference type="EMBL" id="UZAL01036876">
    <property type="protein sequence ID" value="VDP70692.1"/>
    <property type="molecule type" value="Genomic_DNA"/>
</dbReference>